<organism evidence="2 3">
    <name type="scientific">Desulfobacca acetoxidans (strain ATCC 700848 / DSM 11109 / ASRB2)</name>
    <dbReference type="NCBI Taxonomy" id="880072"/>
    <lineage>
        <taxon>Bacteria</taxon>
        <taxon>Pseudomonadati</taxon>
        <taxon>Thermodesulfobacteriota</taxon>
        <taxon>Desulfobaccia</taxon>
        <taxon>Desulfobaccales</taxon>
        <taxon>Desulfobaccaceae</taxon>
        <taxon>Desulfobacca</taxon>
    </lineage>
</organism>
<proteinExistence type="predicted"/>
<feature type="transmembrane region" description="Helical" evidence="1">
    <location>
        <begin position="6"/>
        <end position="24"/>
    </location>
</feature>
<dbReference type="Proteomes" id="UP000000483">
    <property type="component" value="Chromosome"/>
</dbReference>
<feature type="transmembrane region" description="Helical" evidence="1">
    <location>
        <begin position="111"/>
        <end position="135"/>
    </location>
</feature>
<dbReference type="HOGENOM" id="CLU_617816_0_0_7"/>
<evidence type="ECO:0008006" key="4">
    <source>
        <dbReference type="Google" id="ProtNLM"/>
    </source>
</evidence>
<dbReference type="EMBL" id="CP002629">
    <property type="protein sequence ID" value="AEB10475.1"/>
    <property type="molecule type" value="Genomic_DNA"/>
</dbReference>
<dbReference type="RefSeq" id="WP_013707584.1">
    <property type="nucleotide sequence ID" value="NC_015388.1"/>
</dbReference>
<feature type="transmembrane region" description="Helical" evidence="1">
    <location>
        <begin position="364"/>
        <end position="384"/>
    </location>
</feature>
<feature type="transmembrane region" description="Helical" evidence="1">
    <location>
        <begin position="391"/>
        <end position="408"/>
    </location>
</feature>
<gene>
    <name evidence="2" type="ordered locus">Desac_2660</name>
</gene>
<feature type="transmembrane region" description="Helical" evidence="1">
    <location>
        <begin position="234"/>
        <end position="251"/>
    </location>
</feature>
<keyword evidence="1" id="KW-1133">Transmembrane helix</keyword>
<feature type="transmembrane region" description="Helical" evidence="1">
    <location>
        <begin position="70"/>
        <end position="90"/>
    </location>
</feature>
<feature type="transmembrane region" description="Helical" evidence="1">
    <location>
        <begin position="31"/>
        <end position="50"/>
    </location>
</feature>
<feature type="transmembrane region" description="Helical" evidence="1">
    <location>
        <begin position="189"/>
        <end position="214"/>
    </location>
</feature>
<feature type="transmembrane region" description="Helical" evidence="1">
    <location>
        <begin position="414"/>
        <end position="435"/>
    </location>
</feature>
<protein>
    <recommendedName>
        <fullName evidence="4">Oligosaccharide repeat unit polymerase</fullName>
    </recommendedName>
</protein>
<evidence type="ECO:0000313" key="3">
    <source>
        <dbReference type="Proteomes" id="UP000000483"/>
    </source>
</evidence>
<reference evidence="3" key="2">
    <citation type="submission" date="2011-03" db="EMBL/GenBank/DDBJ databases">
        <title>The complete genome of Desulfobacca acetoxidans DSM 11109.</title>
        <authorList>
            <consortium name="US DOE Joint Genome Institute (JGI-PGF)"/>
            <person name="Lucas S."/>
            <person name="Copeland A."/>
            <person name="Lapidus A."/>
            <person name="Bruce D."/>
            <person name="Goodwin L."/>
            <person name="Pitluck S."/>
            <person name="Peters L."/>
            <person name="Kyrpides N."/>
            <person name="Mavromatis K."/>
            <person name="Ivanova N."/>
            <person name="Ovchinnikova G."/>
            <person name="Teshima H."/>
            <person name="Detter J.C."/>
            <person name="Han C."/>
            <person name="Land M."/>
            <person name="Hauser L."/>
            <person name="Markowitz V."/>
            <person name="Cheng J.-F."/>
            <person name="Hugenholtz P."/>
            <person name="Woyke T."/>
            <person name="Wu D."/>
            <person name="Spring S."/>
            <person name="Schueler E."/>
            <person name="Brambilla E."/>
            <person name="Klenk H.-P."/>
            <person name="Eisen J.A."/>
        </authorList>
    </citation>
    <scope>NUCLEOTIDE SEQUENCE [LARGE SCALE GENOMIC DNA]</scope>
    <source>
        <strain evidence="3">ATCC 700848 / DSM 11109 / ASRB2</strain>
    </source>
</reference>
<sequence>MLFFDLLIIILNCVLSAYFALKRVRQGNITFLYYGLNLFFLGIPNLFSDYFNIDYKWFLSSGITYYVFDINTRIFANIINIIVLLSFYFGEQLMVKRNIFGIKMPNFAFSYNIKFISILKWLSLFFAIIGFVLLFSAKGVSFSEVSTLFSAKMRMQHKIPESWIGAVLGAQLLSFLMVYNYISLYEKRRIYFIIGVFLVFAIIASTGTRSYFLFFLGPFFYYYIKNYKLTNNQLFLLFGFFIFAPFVSEIIRQWRYSEVRNIKSLFDVLSKLDFELFMSYPVSEINNYVFSLYNAVNLYPASYDWLYGNTYINILFFWLPSGTLPGFKIDTIYYFADAVLGITNSYIDRISMHPSFPGDCYINFGYFFFIPAFIWGIIYGILYLAGKTNKIIEIIAGATSGMYLVYLFRGSIYYGLFQIISIILFVFSCYIILYIGHYIKIRT</sequence>
<evidence type="ECO:0000256" key="1">
    <source>
        <dbReference type="SAM" id="Phobius"/>
    </source>
</evidence>
<keyword evidence="1" id="KW-0812">Transmembrane</keyword>
<dbReference type="STRING" id="880072.Desac_2660"/>
<dbReference type="KEGG" id="dao:Desac_2660"/>
<keyword evidence="3" id="KW-1185">Reference proteome</keyword>
<feature type="transmembrane region" description="Helical" evidence="1">
    <location>
        <begin position="163"/>
        <end position="182"/>
    </location>
</feature>
<reference evidence="2 3" key="1">
    <citation type="journal article" date="2011" name="Stand. Genomic Sci.">
        <title>Complete genome sequence of the acetate-degrading sulfate reducer Desulfobacca acetoxidans type strain (ASRB2).</title>
        <authorList>
            <person name="Goker M."/>
            <person name="Teshima H."/>
            <person name="Lapidus A."/>
            <person name="Nolan M."/>
            <person name="Lucas S."/>
            <person name="Hammon N."/>
            <person name="Deshpande S."/>
            <person name="Cheng J.F."/>
            <person name="Tapia R."/>
            <person name="Han C."/>
            <person name="Goodwin L."/>
            <person name="Pitluck S."/>
            <person name="Huntemann M."/>
            <person name="Liolios K."/>
            <person name="Ivanova N."/>
            <person name="Pagani I."/>
            <person name="Mavromatis K."/>
            <person name="Ovchinikova G."/>
            <person name="Pati A."/>
            <person name="Chen A."/>
            <person name="Palaniappan K."/>
            <person name="Land M."/>
            <person name="Hauser L."/>
            <person name="Brambilla E.M."/>
            <person name="Rohde M."/>
            <person name="Spring S."/>
            <person name="Detter J.C."/>
            <person name="Woyke T."/>
            <person name="Bristow J."/>
            <person name="Eisen J.A."/>
            <person name="Markowitz V."/>
            <person name="Hugenholtz P."/>
            <person name="Kyrpides N.C."/>
            <person name="Klenk H.P."/>
        </authorList>
    </citation>
    <scope>NUCLEOTIDE SEQUENCE [LARGE SCALE GENOMIC DNA]</scope>
    <source>
        <strain evidence="3">ATCC 700848 / DSM 11109 / ASRB2</strain>
    </source>
</reference>
<keyword evidence="1" id="KW-0472">Membrane</keyword>
<name>F2NIK0_DESAR</name>
<dbReference type="AlphaFoldDB" id="F2NIK0"/>
<evidence type="ECO:0000313" key="2">
    <source>
        <dbReference type="EMBL" id="AEB10475.1"/>
    </source>
</evidence>
<accession>F2NIK0</accession>